<evidence type="ECO:0000313" key="2">
    <source>
        <dbReference type="Proteomes" id="UP000322667"/>
    </source>
</evidence>
<gene>
    <name evidence="1" type="ORF">ES332_A05G020800v1</name>
</gene>
<protein>
    <submittedName>
        <fullName evidence="1">Uncharacterized protein</fullName>
    </submittedName>
</protein>
<name>A0A5D2QBX6_GOSTO</name>
<sequence length="112" mass="12847">MAKSSKTDNHPEEKTVEMGHPIPEFLNFIKKLENGSWRTTVPTIKISHFHGFQRHFLHPEHISSNSHSLDSHCMRCSVPFSRNELESTKTKFPRQVLHVLGQIGAYGEQQAL</sequence>
<reference evidence="1 2" key="1">
    <citation type="submission" date="2019-07" db="EMBL/GenBank/DDBJ databases">
        <title>WGS assembly of Gossypium tomentosum.</title>
        <authorList>
            <person name="Chen Z.J."/>
            <person name="Sreedasyam A."/>
            <person name="Ando A."/>
            <person name="Song Q."/>
            <person name="De L."/>
            <person name="Hulse-Kemp A."/>
            <person name="Ding M."/>
            <person name="Ye W."/>
            <person name="Kirkbride R."/>
            <person name="Jenkins J."/>
            <person name="Plott C."/>
            <person name="Lovell J."/>
            <person name="Lin Y.-M."/>
            <person name="Vaughn R."/>
            <person name="Liu B."/>
            <person name="Li W."/>
            <person name="Simpson S."/>
            <person name="Scheffler B."/>
            <person name="Saski C."/>
            <person name="Grover C."/>
            <person name="Hu G."/>
            <person name="Conover J."/>
            <person name="Carlson J."/>
            <person name="Shu S."/>
            <person name="Boston L."/>
            <person name="Williams M."/>
            <person name="Peterson D."/>
            <person name="Mcgee K."/>
            <person name="Jones D."/>
            <person name="Wendel J."/>
            <person name="Stelly D."/>
            <person name="Grimwood J."/>
            <person name="Schmutz J."/>
        </authorList>
    </citation>
    <scope>NUCLEOTIDE SEQUENCE [LARGE SCALE GENOMIC DNA]</scope>
    <source>
        <strain evidence="1">7179.01</strain>
    </source>
</reference>
<dbReference type="Proteomes" id="UP000322667">
    <property type="component" value="Chromosome A05"/>
</dbReference>
<dbReference type="EMBL" id="CM017614">
    <property type="protein sequence ID" value="TYI24970.1"/>
    <property type="molecule type" value="Genomic_DNA"/>
</dbReference>
<accession>A0A5D2QBX6</accession>
<proteinExistence type="predicted"/>
<organism evidence="1 2">
    <name type="scientific">Gossypium tomentosum</name>
    <name type="common">Hawaiian cotton</name>
    <name type="synonym">Gossypium sandvicense</name>
    <dbReference type="NCBI Taxonomy" id="34277"/>
    <lineage>
        <taxon>Eukaryota</taxon>
        <taxon>Viridiplantae</taxon>
        <taxon>Streptophyta</taxon>
        <taxon>Embryophyta</taxon>
        <taxon>Tracheophyta</taxon>
        <taxon>Spermatophyta</taxon>
        <taxon>Magnoliopsida</taxon>
        <taxon>eudicotyledons</taxon>
        <taxon>Gunneridae</taxon>
        <taxon>Pentapetalae</taxon>
        <taxon>rosids</taxon>
        <taxon>malvids</taxon>
        <taxon>Malvales</taxon>
        <taxon>Malvaceae</taxon>
        <taxon>Malvoideae</taxon>
        <taxon>Gossypium</taxon>
    </lineage>
</organism>
<keyword evidence="2" id="KW-1185">Reference proteome</keyword>
<dbReference type="AlphaFoldDB" id="A0A5D2QBX6"/>
<evidence type="ECO:0000313" key="1">
    <source>
        <dbReference type="EMBL" id="TYI24970.1"/>
    </source>
</evidence>